<dbReference type="GO" id="GO:0016705">
    <property type="term" value="F:oxidoreductase activity, acting on paired donors, with incorporation or reduction of molecular oxygen"/>
    <property type="evidence" value="ECO:0007669"/>
    <property type="project" value="InterPro"/>
</dbReference>
<accession>A0A0G4EX62</accession>
<dbReference type="PANTHER" id="PTHR24014:SF4">
    <property type="entry name" value="2-OXOGLUTARATE AND IRON-DEPENDENT OXYGENASE DOMAIN-CONTAINING PROTEIN 2"/>
    <property type="match status" value="1"/>
</dbReference>
<feature type="compositionally biased region" description="Basic and acidic residues" evidence="7">
    <location>
        <begin position="450"/>
        <end position="465"/>
    </location>
</feature>
<gene>
    <name evidence="10" type="ORF">Vbra_8423</name>
</gene>
<name>A0A0G4EX62_VITBC</name>
<feature type="region of interest" description="Disordered" evidence="7">
    <location>
        <begin position="450"/>
        <end position="477"/>
    </location>
</feature>
<reference evidence="10 11" key="1">
    <citation type="submission" date="2014-11" db="EMBL/GenBank/DDBJ databases">
        <authorList>
            <person name="Zhu J."/>
            <person name="Qi W."/>
            <person name="Song R."/>
        </authorList>
    </citation>
    <scope>NUCLEOTIDE SEQUENCE [LARGE SCALE GENOMIC DNA]</scope>
</reference>
<feature type="domain" description="Fe2OG dioxygenase" evidence="9">
    <location>
        <begin position="328"/>
        <end position="426"/>
    </location>
</feature>
<dbReference type="Proteomes" id="UP000041254">
    <property type="component" value="Unassembled WGS sequence"/>
</dbReference>
<comment type="cofactor">
    <cofactor evidence="1">
        <name>L-ascorbate</name>
        <dbReference type="ChEBI" id="CHEBI:38290"/>
    </cofactor>
</comment>
<dbReference type="EMBL" id="CDMY01000345">
    <property type="protein sequence ID" value="CEM03592.1"/>
    <property type="molecule type" value="Genomic_DNA"/>
</dbReference>
<evidence type="ECO:0000256" key="6">
    <source>
        <dbReference type="ARBA" id="ARBA00023004"/>
    </source>
</evidence>
<evidence type="ECO:0000256" key="1">
    <source>
        <dbReference type="ARBA" id="ARBA00001961"/>
    </source>
</evidence>
<protein>
    <recommendedName>
        <fullName evidence="9">Fe2OG dioxygenase domain-containing protein</fullName>
    </recommendedName>
</protein>
<dbReference type="PROSITE" id="PS51471">
    <property type="entry name" value="FE2OG_OXY"/>
    <property type="match status" value="1"/>
</dbReference>
<evidence type="ECO:0000256" key="7">
    <source>
        <dbReference type="SAM" id="MobiDB-lite"/>
    </source>
</evidence>
<evidence type="ECO:0000256" key="3">
    <source>
        <dbReference type="ARBA" id="ARBA00022896"/>
    </source>
</evidence>
<dbReference type="InterPro" id="IPR005123">
    <property type="entry name" value="Oxoglu/Fe-dep_dioxygenase_dom"/>
</dbReference>
<dbReference type="VEuPathDB" id="CryptoDB:Vbra_8423"/>
<dbReference type="OrthoDB" id="408015at2759"/>
<dbReference type="GO" id="GO:0005506">
    <property type="term" value="F:iron ion binding"/>
    <property type="evidence" value="ECO:0007669"/>
    <property type="project" value="InterPro"/>
</dbReference>
<dbReference type="OMA" id="HAFTIAY"/>
<sequence>MVLILWVLVHLASSAGANMEIIHPRPFEVIRDVPGLGRHVPIVVRLERGLSVPHGAHLEVAVRSGGYSDIWLYDVPPTPHKSVHKHAFCPTRSDASECRAKAQRPAADRHPTQQVVIDDSIILKQGFHELTFRLVTPAGVPLTERQTHILLTPRHTDDEQGGSPPLPSSHLRSLAKHRQWKEAHHRSEEEAALEDKKALIAAQYQPLHEQLRHFDYERDISADLRGALSSGSNEAVMAALQPVEGASDVYYIPEVLTPTFRRLITEELSHAYQQQSGQLNFTRPNTMNNYGFVLEELGMREWLDGLMTSVVRPLASAAFPDWGGSSLDSHHAFTIAYSAKEDIHLDKHMDLSEVTLNICLGDETFTGGKVYFKGQRDHPHEKDEKARQPSVAHLPGGALLHVGQHWHGAHPLESGRRQNLVFWARSSKFRSSPAETFLVAFRDAHNGHSDHDGFGALDEGMRPGEGDGGQKGSKDEL</sequence>
<evidence type="ECO:0000313" key="11">
    <source>
        <dbReference type="Proteomes" id="UP000041254"/>
    </source>
</evidence>
<evidence type="ECO:0000256" key="5">
    <source>
        <dbReference type="ARBA" id="ARBA00023002"/>
    </source>
</evidence>
<dbReference type="AlphaFoldDB" id="A0A0G4EX62"/>
<keyword evidence="11" id="KW-1185">Reference proteome</keyword>
<organism evidence="10 11">
    <name type="scientific">Vitrella brassicaformis (strain CCMP3155)</name>
    <dbReference type="NCBI Taxonomy" id="1169540"/>
    <lineage>
        <taxon>Eukaryota</taxon>
        <taxon>Sar</taxon>
        <taxon>Alveolata</taxon>
        <taxon>Colpodellida</taxon>
        <taxon>Vitrellaceae</taxon>
        <taxon>Vitrella</taxon>
    </lineage>
</organism>
<dbReference type="InParanoid" id="A0A0G4EX62"/>
<feature type="chain" id="PRO_5005188312" description="Fe2OG dioxygenase domain-containing protein" evidence="8">
    <location>
        <begin position="18"/>
        <end position="477"/>
    </location>
</feature>
<keyword evidence="8" id="KW-0732">Signal</keyword>
<dbReference type="GO" id="GO:0051213">
    <property type="term" value="F:dioxygenase activity"/>
    <property type="evidence" value="ECO:0007669"/>
    <property type="project" value="UniProtKB-KW"/>
</dbReference>
<feature type="region of interest" description="Disordered" evidence="7">
    <location>
        <begin position="154"/>
        <end position="186"/>
    </location>
</feature>
<evidence type="ECO:0000313" key="10">
    <source>
        <dbReference type="EMBL" id="CEM03592.1"/>
    </source>
</evidence>
<dbReference type="PANTHER" id="PTHR24014">
    <property type="entry name" value="2-OXOGLUTARATE AND IRON-DEPENDENT OXYGENASE DOMAIN-CONTAINING PROTEIN 2"/>
    <property type="match status" value="1"/>
</dbReference>
<keyword evidence="6" id="KW-0408">Iron</keyword>
<dbReference type="GO" id="GO:0031418">
    <property type="term" value="F:L-ascorbic acid binding"/>
    <property type="evidence" value="ECO:0007669"/>
    <property type="project" value="UniProtKB-KW"/>
</dbReference>
<evidence type="ECO:0000256" key="8">
    <source>
        <dbReference type="SAM" id="SignalP"/>
    </source>
</evidence>
<dbReference type="STRING" id="1169540.A0A0G4EX62"/>
<dbReference type="Pfam" id="PF25238">
    <property type="entry name" value="OGFOD2-like"/>
    <property type="match status" value="1"/>
</dbReference>
<keyword evidence="4" id="KW-0223">Dioxygenase</keyword>
<evidence type="ECO:0000256" key="2">
    <source>
        <dbReference type="ARBA" id="ARBA00022723"/>
    </source>
</evidence>
<dbReference type="SMART" id="SM00702">
    <property type="entry name" value="P4Hc"/>
    <property type="match status" value="1"/>
</dbReference>
<evidence type="ECO:0000256" key="4">
    <source>
        <dbReference type="ARBA" id="ARBA00022964"/>
    </source>
</evidence>
<evidence type="ECO:0000259" key="9">
    <source>
        <dbReference type="PROSITE" id="PS51471"/>
    </source>
</evidence>
<proteinExistence type="predicted"/>
<keyword evidence="2" id="KW-0479">Metal-binding</keyword>
<dbReference type="Gene3D" id="2.60.120.620">
    <property type="entry name" value="q2cbj1_9rhob like domain"/>
    <property type="match status" value="1"/>
</dbReference>
<keyword evidence="5" id="KW-0560">Oxidoreductase</keyword>
<keyword evidence="3" id="KW-0847">Vitamin C</keyword>
<feature type="signal peptide" evidence="8">
    <location>
        <begin position="1"/>
        <end position="17"/>
    </location>
</feature>
<dbReference type="InterPro" id="IPR006620">
    <property type="entry name" value="Pro_4_hyd_alph"/>
</dbReference>